<dbReference type="InterPro" id="IPR036236">
    <property type="entry name" value="Znf_C2H2_sf"/>
</dbReference>
<dbReference type="InterPro" id="IPR013087">
    <property type="entry name" value="Znf_C2H2_type"/>
</dbReference>
<feature type="region of interest" description="Disordered" evidence="1">
    <location>
        <begin position="247"/>
        <end position="359"/>
    </location>
</feature>
<feature type="region of interest" description="Disordered" evidence="1">
    <location>
        <begin position="466"/>
        <end position="490"/>
    </location>
</feature>
<proteinExistence type="predicted"/>
<dbReference type="SMART" id="SM00451">
    <property type="entry name" value="ZnF_U1"/>
    <property type="match status" value="2"/>
</dbReference>
<feature type="compositionally biased region" description="Basic residues" evidence="1">
    <location>
        <begin position="811"/>
        <end position="822"/>
    </location>
</feature>
<protein>
    <submittedName>
        <fullName evidence="3">Zinc finger protein 318</fullName>
    </submittedName>
</protein>
<evidence type="ECO:0000313" key="4">
    <source>
        <dbReference type="Proteomes" id="UP001249851"/>
    </source>
</evidence>
<keyword evidence="4" id="KW-1185">Reference proteome</keyword>
<feature type="compositionally biased region" description="Basic and acidic residues" evidence="1">
    <location>
        <begin position="266"/>
        <end position="275"/>
    </location>
</feature>
<dbReference type="GO" id="GO:0005654">
    <property type="term" value="C:nucleoplasm"/>
    <property type="evidence" value="ECO:0007669"/>
    <property type="project" value="TreeGrafter"/>
</dbReference>
<feature type="domain" description="C2H2-type" evidence="2">
    <location>
        <begin position="547"/>
        <end position="569"/>
    </location>
</feature>
<reference evidence="3" key="2">
    <citation type="journal article" date="2023" name="Science">
        <title>Genomic signatures of disease resistance in endangered staghorn corals.</title>
        <authorList>
            <person name="Vollmer S.V."/>
            <person name="Selwyn J.D."/>
            <person name="Despard B.A."/>
            <person name="Roesel C.L."/>
        </authorList>
    </citation>
    <scope>NUCLEOTIDE SEQUENCE</scope>
    <source>
        <strain evidence="3">K2</strain>
    </source>
</reference>
<comment type="caution">
    <text evidence="3">The sequence shown here is derived from an EMBL/GenBank/DDBJ whole genome shotgun (WGS) entry which is preliminary data.</text>
</comment>
<dbReference type="PANTHER" id="PTHR15577:SF2">
    <property type="entry name" value="ZINC FINGER PROTEIN 318"/>
    <property type="match status" value="1"/>
</dbReference>
<feature type="compositionally biased region" description="Low complexity" evidence="1">
    <location>
        <begin position="118"/>
        <end position="138"/>
    </location>
</feature>
<dbReference type="PANTHER" id="PTHR15577">
    <property type="entry name" value="ZINC FINGER CONTAINING PROTEIN"/>
    <property type="match status" value="1"/>
</dbReference>
<reference evidence="3" key="1">
    <citation type="journal article" date="2023" name="G3 (Bethesda)">
        <title>Whole genome assembly and annotation of the endangered Caribbean coral Acropora cervicornis.</title>
        <authorList>
            <person name="Selwyn J.D."/>
            <person name="Vollmer S.V."/>
        </authorList>
    </citation>
    <scope>NUCLEOTIDE SEQUENCE</scope>
    <source>
        <strain evidence="3">K2</strain>
    </source>
</reference>
<dbReference type="Proteomes" id="UP001249851">
    <property type="component" value="Unassembled WGS sequence"/>
</dbReference>
<feature type="compositionally biased region" description="Acidic residues" evidence="1">
    <location>
        <begin position="855"/>
        <end position="865"/>
    </location>
</feature>
<dbReference type="InterPro" id="IPR055309">
    <property type="entry name" value="Znf318-like"/>
</dbReference>
<feature type="region of interest" description="Disordered" evidence="1">
    <location>
        <begin position="91"/>
        <end position="159"/>
    </location>
</feature>
<feature type="compositionally biased region" description="Basic and acidic residues" evidence="1">
    <location>
        <begin position="96"/>
        <end position="117"/>
    </location>
</feature>
<organism evidence="3 4">
    <name type="scientific">Acropora cervicornis</name>
    <name type="common">Staghorn coral</name>
    <dbReference type="NCBI Taxonomy" id="6130"/>
    <lineage>
        <taxon>Eukaryota</taxon>
        <taxon>Metazoa</taxon>
        <taxon>Cnidaria</taxon>
        <taxon>Anthozoa</taxon>
        <taxon>Hexacorallia</taxon>
        <taxon>Scleractinia</taxon>
        <taxon>Astrocoeniina</taxon>
        <taxon>Acroporidae</taxon>
        <taxon>Acropora</taxon>
    </lineage>
</organism>
<dbReference type="GO" id="GO:0003676">
    <property type="term" value="F:nucleic acid binding"/>
    <property type="evidence" value="ECO:0007669"/>
    <property type="project" value="InterPro"/>
</dbReference>
<evidence type="ECO:0000256" key="1">
    <source>
        <dbReference type="SAM" id="MobiDB-lite"/>
    </source>
</evidence>
<dbReference type="EMBL" id="JARQWQ010000031">
    <property type="protein sequence ID" value="KAK2561938.1"/>
    <property type="molecule type" value="Genomic_DNA"/>
</dbReference>
<accession>A0AAD9QIK9</accession>
<dbReference type="SUPFAM" id="SSF57667">
    <property type="entry name" value="beta-beta-alpha zinc fingers"/>
    <property type="match status" value="1"/>
</dbReference>
<dbReference type="SMART" id="SM00355">
    <property type="entry name" value="ZnF_C2H2"/>
    <property type="match status" value="2"/>
</dbReference>
<feature type="compositionally biased region" description="Gly residues" evidence="1">
    <location>
        <begin position="799"/>
        <end position="810"/>
    </location>
</feature>
<feature type="region of interest" description="Disordered" evidence="1">
    <location>
        <begin position="718"/>
        <end position="865"/>
    </location>
</feature>
<feature type="compositionally biased region" description="Acidic residues" evidence="1">
    <location>
        <begin position="343"/>
        <end position="357"/>
    </location>
</feature>
<gene>
    <name evidence="3" type="ORF">P5673_015359</name>
</gene>
<dbReference type="PROSITE" id="PS00028">
    <property type="entry name" value="ZINC_FINGER_C2H2_1"/>
    <property type="match status" value="1"/>
</dbReference>
<name>A0AAD9QIK9_ACRCE</name>
<feature type="compositionally biased region" description="Acidic residues" evidence="1">
    <location>
        <begin position="648"/>
        <end position="682"/>
    </location>
</feature>
<evidence type="ECO:0000259" key="2">
    <source>
        <dbReference type="PROSITE" id="PS00028"/>
    </source>
</evidence>
<dbReference type="AlphaFoldDB" id="A0AAD9QIK9"/>
<feature type="compositionally biased region" description="Low complexity" evidence="1">
    <location>
        <begin position="276"/>
        <end position="297"/>
    </location>
</feature>
<evidence type="ECO:0000313" key="3">
    <source>
        <dbReference type="EMBL" id="KAK2561938.1"/>
    </source>
</evidence>
<feature type="compositionally biased region" description="Basic and acidic residues" evidence="1">
    <location>
        <begin position="41"/>
        <end position="66"/>
    </location>
</feature>
<feature type="region of interest" description="Disordered" evidence="1">
    <location>
        <begin position="618"/>
        <end position="701"/>
    </location>
</feature>
<dbReference type="GO" id="GO:0045893">
    <property type="term" value="P:positive regulation of DNA-templated transcription"/>
    <property type="evidence" value="ECO:0007669"/>
    <property type="project" value="TreeGrafter"/>
</dbReference>
<feature type="region of interest" description="Disordered" evidence="1">
    <location>
        <begin position="41"/>
        <end position="79"/>
    </location>
</feature>
<dbReference type="GO" id="GO:0008270">
    <property type="term" value="F:zinc ion binding"/>
    <property type="evidence" value="ECO:0007669"/>
    <property type="project" value="InterPro"/>
</dbReference>
<dbReference type="InterPro" id="IPR003604">
    <property type="entry name" value="Matrin/U1-like-C_Znf_C2H2"/>
</dbReference>
<sequence length="865" mass="96790">MSGLGRYPLNIPSLSEALLGAPSQRRDRLDYDYDERRLRERERDRRDDDYRRDNASRGRSSRDRYSPEPSYSSSYLDDQRQDIVSYPLEHLVNSSRSDRSNNRNDRNRNQNNRDRYRNNNNNNNNNNSNNSNRSQNNRGPVNQGPGILGAKPGDRTIPDLPANPLQVPGLGIGGGGLGSGLTAQLAQQQQQLMAMVQTQSLLAAMQAQANANAQAQVQNKMKPNMPSPMGLLPTPLIPRNQSRDVMRQNRKRGRNDIWGGGGNYGNKRERFDNNRRQQQGGNRGNNQMQNRGRMNQQSQPAKKFFTPDKVQVKKEATQVTQKVREDVEEEAEAPQDNIKGDKEQEEANSTQEEDNQTVEEVKDIKPDIEFNDRPLPKAINFLGEDVDALMISLFDKKRAKYICQQCKIICNIPTSFHKHLLGRRHARTILEKQGKELDVEEFKNFSMGIVPAKNSVDVIIKSETKTEEKDKELPQLTSPSSTQSASDVEDSPDFVKYTCDTRKTAKKEGNIITISSVTESRVKIDGFTSGKNMLGCEFVKAVSGFNCRLCKSFIRSGGDVIQHIKGRKHQMKYKTYINEHPQYEELQLKRNKELEAVLEPKEGEEVLLFEVLDKDTKTTTSKPKSRRRESQSEEVPVTMFVIAPPPSDEGEQIDCEPGDLDVDMDGLDQEINEDSFLAEESTEELKGALSTTEDEDDNLYDPAEITGVDELTAETQLAATTPGQLEETEDFLPLSLDESSKTEETEDVDESLLHSPRSSANQWKDQEPDLLDTSLEDSLTDPIEPVITPTAKRGKKGTKGGGMTRGGAARGRGRGRGARRSARNAAGSGKGAKAKKGKANEETENSDVSFMDGFEVIDEIGDGED</sequence>
<feature type="compositionally biased region" description="Polar residues" evidence="1">
    <location>
        <begin position="475"/>
        <end position="486"/>
    </location>
</feature>
<feature type="compositionally biased region" description="Low complexity" evidence="1">
    <location>
        <begin position="67"/>
        <end position="76"/>
    </location>
</feature>
<dbReference type="GO" id="GO:0045892">
    <property type="term" value="P:negative regulation of DNA-templated transcription"/>
    <property type="evidence" value="ECO:0007669"/>
    <property type="project" value="TreeGrafter"/>
</dbReference>
<feature type="compositionally biased region" description="Acidic residues" evidence="1">
    <location>
        <begin position="768"/>
        <end position="779"/>
    </location>
</feature>